<evidence type="ECO:0000313" key="2">
    <source>
        <dbReference type="EMBL" id="CAI9295895.1"/>
    </source>
</evidence>
<name>A0AA35ZND2_LACSI</name>
<feature type="region of interest" description="Disordered" evidence="1">
    <location>
        <begin position="83"/>
        <end position="107"/>
    </location>
</feature>
<sequence>MKIDGEIFKLRTPIKFFEVIKDYSGHVVYESNAVKRYGIRATPVDLEENLEPGKIYFLVELPKLPKTAEKTVTIRRVRHRGWRTRLSPPPSKGGRHKLHIGDGVRGRRRRPVEIKRINKDQLEGDTILTQEEIESGGRKLCDWAWEAVGGGEEMNCQ</sequence>
<accession>A0AA35ZND2</accession>
<dbReference type="PANTHER" id="PTHR33148:SF6">
    <property type="entry name" value="DUF4228 DOMAIN-CONTAINING PROTEIN"/>
    <property type="match status" value="1"/>
</dbReference>
<dbReference type="Proteomes" id="UP001177003">
    <property type="component" value="Chromosome 8"/>
</dbReference>
<dbReference type="PANTHER" id="PTHR33148">
    <property type="entry name" value="PLASTID MOVEMENT IMPAIRED PROTEIN-RELATED"/>
    <property type="match status" value="1"/>
</dbReference>
<dbReference type="Pfam" id="PF14009">
    <property type="entry name" value="PADRE"/>
    <property type="match status" value="1"/>
</dbReference>
<reference evidence="2" key="1">
    <citation type="submission" date="2023-04" db="EMBL/GenBank/DDBJ databases">
        <authorList>
            <person name="Vijverberg K."/>
            <person name="Xiong W."/>
            <person name="Schranz E."/>
        </authorList>
    </citation>
    <scope>NUCLEOTIDE SEQUENCE</scope>
</reference>
<dbReference type="EMBL" id="OX465084">
    <property type="protein sequence ID" value="CAI9295895.1"/>
    <property type="molecule type" value="Genomic_DNA"/>
</dbReference>
<dbReference type="AlphaFoldDB" id="A0AA35ZND2"/>
<proteinExistence type="predicted"/>
<keyword evidence="3" id="KW-1185">Reference proteome</keyword>
<organism evidence="2 3">
    <name type="scientific">Lactuca saligna</name>
    <name type="common">Willowleaf lettuce</name>
    <dbReference type="NCBI Taxonomy" id="75948"/>
    <lineage>
        <taxon>Eukaryota</taxon>
        <taxon>Viridiplantae</taxon>
        <taxon>Streptophyta</taxon>
        <taxon>Embryophyta</taxon>
        <taxon>Tracheophyta</taxon>
        <taxon>Spermatophyta</taxon>
        <taxon>Magnoliopsida</taxon>
        <taxon>eudicotyledons</taxon>
        <taxon>Gunneridae</taxon>
        <taxon>Pentapetalae</taxon>
        <taxon>asterids</taxon>
        <taxon>campanulids</taxon>
        <taxon>Asterales</taxon>
        <taxon>Asteraceae</taxon>
        <taxon>Cichorioideae</taxon>
        <taxon>Cichorieae</taxon>
        <taxon>Lactucinae</taxon>
        <taxon>Lactuca</taxon>
    </lineage>
</organism>
<evidence type="ECO:0000313" key="3">
    <source>
        <dbReference type="Proteomes" id="UP001177003"/>
    </source>
</evidence>
<protein>
    <submittedName>
        <fullName evidence="2">Uncharacterized protein</fullName>
    </submittedName>
</protein>
<evidence type="ECO:0000256" key="1">
    <source>
        <dbReference type="SAM" id="MobiDB-lite"/>
    </source>
</evidence>
<dbReference type="InterPro" id="IPR025322">
    <property type="entry name" value="PADRE_dom"/>
</dbReference>
<gene>
    <name evidence="2" type="ORF">LSALG_LOCUS34811</name>
</gene>